<name>A0A1Y1ILV5_KLENI</name>
<feature type="binding site" evidence="9">
    <location>
        <position position="236"/>
    </location>
    <ligand>
        <name>a ribonucleoside 5'-phosphate</name>
        <dbReference type="ChEBI" id="CHEBI:58043"/>
    </ligand>
</feature>
<dbReference type="GO" id="GO:0036431">
    <property type="term" value="F:dCMP kinase activity"/>
    <property type="evidence" value="ECO:0007669"/>
    <property type="project" value="RHEA"/>
</dbReference>
<comment type="catalytic activity">
    <reaction evidence="9">
        <text>dCMP + ATP = dCDP + ADP</text>
        <dbReference type="Rhea" id="RHEA:25094"/>
        <dbReference type="ChEBI" id="CHEBI:30616"/>
        <dbReference type="ChEBI" id="CHEBI:57566"/>
        <dbReference type="ChEBI" id="CHEBI:58593"/>
        <dbReference type="ChEBI" id="CHEBI:456216"/>
        <dbReference type="EC" id="2.7.4.14"/>
    </reaction>
</comment>
<dbReference type="GO" id="GO:0036430">
    <property type="term" value="F:CMP kinase activity"/>
    <property type="evidence" value="ECO:0007669"/>
    <property type="project" value="RHEA"/>
</dbReference>
<reference evidence="11 12" key="1">
    <citation type="journal article" date="2014" name="Nat. Commun.">
        <title>Klebsormidium flaccidum genome reveals primary factors for plant terrestrial adaptation.</title>
        <authorList>
            <person name="Hori K."/>
            <person name="Maruyama F."/>
            <person name="Fujisawa T."/>
            <person name="Togashi T."/>
            <person name="Yamamoto N."/>
            <person name="Seo M."/>
            <person name="Sato S."/>
            <person name="Yamada T."/>
            <person name="Mori H."/>
            <person name="Tajima N."/>
            <person name="Moriyama T."/>
            <person name="Ikeuchi M."/>
            <person name="Watanabe M."/>
            <person name="Wada H."/>
            <person name="Kobayashi K."/>
            <person name="Saito M."/>
            <person name="Masuda T."/>
            <person name="Sasaki-Sekimoto Y."/>
            <person name="Mashiguchi K."/>
            <person name="Awai K."/>
            <person name="Shimojima M."/>
            <person name="Masuda S."/>
            <person name="Iwai M."/>
            <person name="Nobusawa T."/>
            <person name="Narise T."/>
            <person name="Kondo S."/>
            <person name="Saito H."/>
            <person name="Sato R."/>
            <person name="Murakawa M."/>
            <person name="Ihara Y."/>
            <person name="Oshima-Yamada Y."/>
            <person name="Ohtaka K."/>
            <person name="Satoh M."/>
            <person name="Sonobe K."/>
            <person name="Ishii M."/>
            <person name="Ohtani R."/>
            <person name="Kanamori-Sato M."/>
            <person name="Honoki R."/>
            <person name="Miyazaki D."/>
            <person name="Mochizuki H."/>
            <person name="Umetsu J."/>
            <person name="Higashi K."/>
            <person name="Shibata D."/>
            <person name="Kamiya Y."/>
            <person name="Sato N."/>
            <person name="Nakamura Y."/>
            <person name="Tabata S."/>
            <person name="Ida S."/>
            <person name="Kurokawa K."/>
            <person name="Ohta H."/>
        </authorList>
    </citation>
    <scope>NUCLEOTIDE SEQUENCE [LARGE SCALE GENOMIC DNA]</scope>
    <source>
        <strain evidence="11 12">NIES-2285</strain>
    </source>
</reference>
<keyword evidence="12" id="KW-1185">Reference proteome</keyword>
<keyword evidence="7 9" id="KW-0539">Nucleus</keyword>
<dbReference type="EC" id="2.7.4.14" evidence="9"/>
<dbReference type="GO" id="GO:0033862">
    <property type="term" value="F:UMP kinase activity"/>
    <property type="evidence" value="ECO:0000318"/>
    <property type="project" value="GO_Central"/>
</dbReference>
<keyword evidence="6 9" id="KW-0665">Pyrimidine biosynthesis</keyword>
<dbReference type="GO" id="GO:0005516">
    <property type="term" value="F:calmodulin binding"/>
    <property type="evidence" value="ECO:0007669"/>
    <property type="project" value="InterPro"/>
</dbReference>
<dbReference type="HAMAP" id="MF_00235">
    <property type="entry name" value="Adenylate_kinase_Adk"/>
    <property type="match status" value="1"/>
</dbReference>
<feature type="region of interest" description="LID" evidence="9">
    <location>
        <begin position="229"/>
        <end position="239"/>
    </location>
</feature>
<feature type="binding site" evidence="9">
    <location>
        <position position="143"/>
    </location>
    <ligand>
        <name>a ribonucleoside 5'-phosphate</name>
        <dbReference type="ChEBI" id="CHEBI:58043"/>
    </ligand>
</feature>
<dbReference type="NCBIfam" id="TIGR01359">
    <property type="entry name" value="UMP_CMP_kin_fam"/>
    <property type="match status" value="1"/>
</dbReference>
<evidence type="ECO:0000256" key="3">
    <source>
        <dbReference type="ARBA" id="ARBA00022741"/>
    </source>
</evidence>
<evidence type="ECO:0000256" key="5">
    <source>
        <dbReference type="ARBA" id="ARBA00022840"/>
    </source>
</evidence>
<feature type="binding site" evidence="9">
    <location>
        <begin position="191"/>
        <end position="194"/>
    </location>
    <ligand>
        <name>a ribonucleoside 5'-phosphate</name>
        <dbReference type="ChEBI" id="CHEBI:58043"/>
    </ligand>
</feature>
<comment type="domain">
    <text evidence="9">Consists of three domains, a large central CORE domain and two small peripheral domains, NMPbind and LID, which undergo movements during catalysis. The LID domain closes over the site of phosphoryl transfer upon ATP binding. Assembling and dissambling the active center during each catalytic cycle provides an effective means to prevent ATP hydrolysis.</text>
</comment>
<keyword evidence="2 9" id="KW-0808">Transferase</keyword>
<protein>
    <recommendedName>
        <fullName evidence="9">UMP-CMP kinase</fullName>
        <ecNumber evidence="9">2.7.4.14</ecNumber>
    </recommendedName>
    <alternativeName>
        <fullName evidence="9">Deoxycytidylate kinase</fullName>
        <shortName evidence="9">CK</shortName>
        <shortName evidence="9">dCMP kinase</shortName>
    </alternativeName>
    <alternativeName>
        <fullName evidence="9">Uridine monophosphate/cytidine monophosphate kinase</fullName>
        <shortName evidence="9">UMP/CMP kinase</shortName>
        <shortName evidence="9">UMP/CMPK</shortName>
    </alternativeName>
</protein>
<dbReference type="Pfam" id="PF08332">
    <property type="entry name" value="CaMKII_AD"/>
    <property type="match status" value="1"/>
</dbReference>
<dbReference type="InterPro" id="IPR027417">
    <property type="entry name" value="P-loop_NTPase"/>
</dbReference>
<evidence type="ECO:0000256" key="7">
    <source>
        <dbReference type="ARBA" id="ARBA00023242"/>
    </source>
</evidence>
<evidence type="ECO:0000256" key="8">
    <source>
        <dbReference type="ARBA" id="ARBA00048116"/>
    </source>
</evidence>
<keyword evidence="3 9" id="KW-0547">Nucleotide-binding</keyword>
<dbReference type="GO" id="GO:0046705">
    <property type="term" value="P:CDP biosynthetic process"/>
    <property type="evidence" value="ECO:0000318"/>
    <property type="project" value="GO_Central"/>
</dbReference>
<dbReference type="InterPro" id="IPR032710">
    <property type="entry name" value="NTF2-like_dom_sf"/>
</dbReference>
<dbReference type="GO" id="GO:0004683">
    <property type="term" value="F:calcium/calmodulin-dependent protein kinase activity"/>
    <property type="evidence" value="ECO:0007669"/>
    <property type="project" value="InterPro"/>
</dbReference>
<dbReference type="GO" id="GO:0005634">
    <property type="term" value="C:nucleus"/>
    <property type="evidence" value="ECO:0000318"/>
    <property type="project" value="GO_Central"/>
</dbReference>
<dbReference type="SUPFAM" id="SSF52540">
    <property type="entry name" value="P-loop containing nucleoside triphosphate hydrolases"/>
    <property type="match status" value="1"/>
</dbReference>
<keyword evidence="4 9" id="KW-0418">Kinase</keyword>
<dbReference type="OrthoDB" id="442176at2759"/>
<dbReference type="SUPFAM" id="SSF54427">
    <property type="entry name" value="NTF2-like"/>
    <property type="match status" value="1"/>
</dbReference>
<dbReference type="CDD" id="cd01428">
    <property type="entry name" value="ADK"/>
    <property type="match status" value="1"/>
</dbReference>
<sequence>MLQALLRRSVYAGNGPSGDLKIVRALSGALGAAPVYPLGTSTAQDCVGLTSASHEDSHRTKLGWAASWGLAAAGFTTLCSTPLSIVQAEDAASTSGEQPPAKSPLKPIVIFVLGGPGSGKGTQCENIVREYGFVHLSAGDLLRAEMKSGSQYGDMIATMIKEGKIVPSEVTVRLLQNAMAASGKNKFLIDGFPRNDENRAAFERETGIQPEFVLFFDCPEEVMEARLLDRGKSSGRSDDNMESIRKRFKTFVNQSVPVVDHYDGLGKVKKVSATRSKEDVFRSIQPFFTEFQQANLLEATQMLLDAIDGGDYEAYAKLCDEKLTAFEPEAQGHLAEGLGFHKFYFDLKKPVADAASPESLALIRPKSTISSPKVSVYGDVAVVTYVRLQQDVGSSKTGFTSAHQETRVWQRKRDGKGLAEWKHVHFHRSAAPSV</sequence>
<evidence type="ECO:0000259" key="10">
    <source>
        <dbReference type="Pfam" id="PF08332"/>
    </source>
</evidence>
<comment type="catalytic activity">
    <reaction evidence="8 9">
        <text>UMP + ATP = UDP + ADP</text>
        <dbReference type="Rhea" id="RHEA:24400"/>
        <dbReference type="ChEBI" id="CHEBI:30616"/>
        <dbReference type="ChEBI" id="CHEBI:57865"/>
        <dbReference type="ChEBI" id="CHEBI:58223"/>
        <dbReference type="ChEBI" id="CHEBI:456216"/>
        <dbReference type="EC" id="2.7.4.14"/>
    </reaction>
</comment>
<evidence type="ECO:0000256" key="2">
    <source>
        <dbReference type="ARBA" id="ARBA00022679"/>
    </source>
</evidence>
<evidence type="ECO:0000256" key="6">
    <source>
        <dbReference type="ARBA" id="ARBA00022975"/>
    </source>
</evidence>
<gene>
    <name evidence="11" type="ORF">KFL_005430020</name>
</gene>
<evidence type="ECO:0000256" key="9">
    <source>
        <dbReference type="HAMAP-Rule" id="MF_03172"/>
    </source>
</evidence>
<comment type="cofactor">
    <cofactor evidence="9">
        <name>Mg(2+)</name>
        <dbReference type="ChEBI" id="CHEBI:18420"/>
    </cofactor>
    <text evidence="9">Binds 1 Mg(2+) ion per monomer.</text>
</comment>
<comment type="subcellular location">
    <subcellularLocation>
        <location evidence="9">Cytoplasm</location>
    </subcellularLocation>
    <subcellularLocation>
        <location evidence="9">Nucleus</location>
    </subcellularLocation>
</comment>
<dbReference type="OMA" id="ETREHRY"/>
<feature type="binding site" evidence="9">
    <location>
        <begin position="117"/>
        <end position="122"/>
    </location>
    <ligand>
        <name>ATP</name>
        <dbReference type="ChEBI" id="CHEBI:30616"/>
    </ligand>
</feature>
<comment type="caution">
    <text evidence="9">Lacks conserved residue(s) required for the propagation of feature annotation.</text>
</comment>
<dbReference type="PANTHER" id="PTHR23359">
    <property type="entry name" value="NUCLEOTIDE KINASE"/>
    <property type="match status" value="1"/>
</dbReference>
<dbReference type="FunFam" id="3.40.50.300:FF:000315">
    <property type="entry name" value="Adenylate kinase 1"/>
    <property type="match status" value="1"/>
</dbReference>
<comment type="function">
    <text evidence="9">Catalyzes the phosphorylation of pyrimidine nucleoside monophosphates at the expense of ATP. Plays an important role in de novo pyrimidine nucleotide biosynthesis. Has preference for UMP and CMP as phosphate acceptors.</text>
</comment>
<feature type="binding site" evidence="9">
    <location>
        <position position="198"/>
    </location>
    <ligand>
        <name>CMP</name>
        <dbReference type="ChEBI" id="CHEBI:60377"/>
    </ligand>
</feature>
<evidence type="ECO:0000256" key="1">
    <source>
        <dbReference type="ARBA" id="ARBA00022490"/>
    </source>
</evidence>
<dbReference type="InterPro" id="IPR006266">
    <property type="entry name" value="UMP_CMP_kinase"/>
</dbReference>
<proteinExistence type="inferred from homology"/>
<feature type="binding site" evidence="9">
    <location>
        <position position="247"/>
    </location>
    <ligand>
        <name>a ribonucleoside 5'-phosphate</name>
        <dbReference type="ChEBI" id="CHEBI:58043"/>
    </ligand>
</feature>
<dbReference type="GO" id="GO:0005524">
    <property type="term" value="F:ATP binding"/>
    <property type="evidence" value="ECO:0007669"/>
    <property type="project" value="UniProtKB-KW"/>
</dbReference>
<evidence type="ECO:0000313" key="11">
    <source>
        <dbReference type="EMBL" id="GAQ89617.1"/>
    </source>
</evidence>
<feature type="binding site" evidence="9">
    <location>
        <position position="275"/>
    </location>
    <ligand>
        <name>ATP</name>
        <dbReference type="ChEBI" id="CHEBI:30616"/>
    </ligand>
</feature>
<dbReference type="STRING" id="105231.A0A1Y1ILV5"/>
<comment type="catalytic activity">
    <reaction evidence="9">
        <text>CMP + ATP = CDP + ADP</text>
        <dbReference type="Rhea" id="RHEA:11600"/>
        <dbReference type="ChEBI" id="CHEBI:30616"/>
        <dbReference type="ChEBI" id="CHEBI:58069"/>
        <dbReference type="ChEBI" id="CHEBI:60377"/>
        <dbReference type="ChEBI" id="CHEBI:456216"/>
        <dbReference type="EC" id="2.7.4.14"/>
    </reaction>
</comment>
<comment type="similarity">
    <text evidence="9">Belongs to the adenylate kinase family. UMP-CMP kinase subfamily.</text>
</comment>
<dbReference type="InterPro" id="IPR000850">
    <property type="entry name" value="Adenylat/UMP-CMP_kin"/>
</dbReference>
<organism evidence="11 12">
    <name type="scientific">Klebsormidium nitens</name>
    <name type="common">Green alga</name>
    <name type="synonym">Ulothrix nitens</name>
    <dbReference type="NCBI Taxonomy" id="105231"/>
    <lineage>
        <taxon>Eukaryota</taxon>
        <taxon>Viridiplantae</taxon>
        <taxon>Streptophyta</taxon>
        <taxon>Klebsormidiophyceae</taxon>
        <taxon>Klebsormidiales</taxon>
        <taxon>Klebsormidiaceae</taxon>
        <taxon>Klebsormidium</taxon>
    </lineage>
</organism>
<dbReference type="EMBL" id="DF237492">
    <property type="protein sequence ID" value="GAQ89617.1"/>
    <property type="molecule type" value="Genomic_DNA"/>
</dbReference>
<dbReference type="Gene3D" id="3.40.50.300">
    <property type="entry name" value="P-loop containing nucleotide triphosphate hydrolases"/>
    <property type="match status" value="1"/>
</dbReference>
<feature type="binding site" evidence="9">
    <location>
        <begin position="164"/>
        <end position="166"/>
    </location>
    <ligand>
        <name>a ribonucleoside 5'-phosphate</name>
        <dbReference type="ChEBI" id="CHEBI:58043"/>
    </ligand>
</feature>
<dbReference type="PRINTS" id="PR00094">
    <property type="entry name" value="ADENYLTKNASE"/>
</dbReference>
<dbReference type="InterPro" id="IPR013543">
    <property type="entry name" value="Ca/CaM-dep_prot_kinase-assoc"/>
</dbReference>
<dbReference type="Gene3D" id="3.10.450.50">
    <property type="match status" value="1"/>
</dbReference>
<evidence type="ECO:0000313" key="12">
    <source>
        <dbReference type="Proteomes" id="UP000054558"/>
    </source>
</evidence>
<keyword evidence="1 9" id="KW-0963">Cytoplasm</keyword>
<evidence type="ECO:0000256" key="4">
    <source>
        <dbReference type="ARBA" id="ARBA00022777"/>
    </source>
</evidence>
<dbReference type="GO" id="GO:0005737">
    <property type="term" value="C:cytoplasm"/>
    <property type="evidence" value="ECO:0000318"/>
    <property type="project" value="GO_Central"/>
</dbReference>
<feature type="domain" description="Calcium/calmodulin-dependent protein kinase II association-domain" evidence="10">
    <location>
        <begin position="293"/>
        <end position="432"/>
    </location>
</feature>
<dbReference type="Pfam" id="PF00406">
    <property type="entry name" value="ADK"/>
    <property type="match status" value="1"/>
</dbReference>
<dbReference type="GO" id="GO:0006225">
    <property type="term" value="P:UDP biosynthetic process"/>
    <property type="evidence" value="ECO:0000318"/>
    <property type="project" value="GO_Central"/>
</dbReference>
<comment type="subunit">
    <text evidence="9">Monomer.</text>
</comment>
<keyword evidence="5 9" id="KW-0067">ATP-binding</keyword>
<dbReference type="PROSITE" id="PS00113">
    <property type="entry name" value="ADENYLATE_KINASE"/>
    <property type="match status" value="1"/>
</dbReference>
<dbReference type="Proteomes" id="UP000054558">
    <property type="component" value="Unassembled WGS sequence"/>
</dbReference>
<dbReference type="HAMAP" id="MF_03172">
    <property type="entry name" value="Adenylate_kinase_UMP_CMP_kin"/>
    <property type="match status" value="1"/>
</dbReference>
<dbReference type="AlphaFoldDB" id="A0A1Y1ILV5"/>
<dbReference type="InterPro" id="IPR033690">
    <property type="entry name" value="Adenylat_kinase_CS"/>
</dbReference>
<feature type="binding site" evidence="9">
    <location>
        <position position="230"/>
    </location>
    <ligand>
        <name>ATP</name>
        <dbReference type="ChEBI" id="CHEBI:30616"/>
    </ligand>
</feature>
<dbReference type="GO" id="GO:0006207">
    <property type="term" value="P:'de novo' pyrimidine nucleobase biosynthetic process"/>
    <property type="evidence" value="ECO:0007669"/>
    <property type="project" value="InterPro"/>
</dbReference>
<accession>A0A1Y1ILV5</accession>